<comment type="caution">
    <text evidence="1">The sequence shown here is derived from an EMBL/GenBank/DDBJ whole genome shotgun (WGS) entry which is preliminary data.</text>
</comment>
<evidence type="ECO:0008006" key="3">
    <source>
        <dbReference type="Google" id="ProtNLM"/>
    </source>
</evidence>
<accession>A0A4R5AUS4</accession>
<gene>
    <name evidence="1" type="ORF">E1298_32720</name>
</gene>
<sequence>MNGFNITWKRTPAGSVVPVGPGIYFAPVKGTSLASRAATLSRLLPSEAVIARRTAAWIWGLDVLPPGVKEADWDVELIMPDPSQAGPSPAPVTADRVKLPADHVQEKANVRVTSLPRTALDCARWLPRFEAVAALDQFLRKGVVVEELNKMARGLPGYRGNKRLREVVRLSDRGAASPGESWIRTAIVTAGFPRPRTQVPVMGPHGQWLYVDLGYVEFRVGMEYDGERHHTGTKARVHDERRRRWLAKEMGWEIIPATKDFLSRPTPYLEALLTALLERGWQPDDAAMDNIATRLKALTRRPR</sequence>
<evidence type="ECO:0000313" key="2">
    <source>
        <dbReference type="Proteomes" id="UP000294513"/>
    </source>
</evidence>
<dbReference type="RefSeq" id="WP_131900180.1">
    <property type="nucleotide sequence ID" value="NZ_SMKU01000238.1"/>
</dbReference>
<evidence type="ECO:0000313" key="1">
    <source>
        <dbReference type="EMBL" id="TDD74312.1"/>
    </source>
</evidence>
<keyword evidence="2" id="KW-1185">Reference proteome</keyword>
<proteinExistence type="predicted"/>
<dbReference type="InterPro" id="IPR011335">
    <property type="entry name" value="Restrct_endonuc-II-like"/>
</dbReference>
<organism evidence="1 2">
    <name type="scientific">Actinomadura rubrisoli</name>
    <dbReference type="NCBI Taxonomy" id="2530368"/>
    <lineage>
        <taxon>Bacteria</taxon>
        <taxon>Bacillati</taxon>
        <taxon>Actinomycetota</taxon>
        <taxon>Actinomycetes</taxon>
        <taxon>Streptosporangiales</taxon>
        <taxon>Thermomonosporaceae</taxon>
        <taxon>Actinomadura</taxon>
    </lineage>
</organism>
<protein>
    <recommendedName>
        <fullName evidence="3">DUF559 domain-containing protein</fullName>
    </recommendedName>
</protein>
<name>A0A4R5AUS4_9ACTN</name>
<dbReference type="SUPFAM" id="SSF52980">
    <property type="entry name" value="Restriction endonuclease-like"/>
    <property type="match status" value="1"/>
</dbReference>
<dbReference type="OrthoDB" id="3173471at2"/>
<dbReference type="Proteomes" id="UP000294513">
    <property type="component" value="Unassembled WGS sequence"/>
</dbReference>
<reference evidence="1 2" key="1">
    <citation type="submission" date="2019-03" db="EMBL/GenBank/DDBJ databases">
        <title>Draft genome sequences of novel Actinobacteria.</title>
        <authorList>
            <person name="Sahin N."/>
            <person name="Ay H."/>
            <person name="Saygin H."/>
        </authorList>
    </citation>
    <scope>NUCLEOTIDE SEQUENCE [LARGE SCALE GENOMIC DNA]</scope>
    <source>
        <strain evidence="1 2">H3C3</strain>
    </source>
</reference>
<dbReference type="AlphaFoldDB" id="A0A4R5AUS4"/>
<dbReference type="EMBL" id="SMKU01000238">
    <property type="protein sequence ID" value="TDD74312.1"/>
    <property type="molecule type" value="Genomic_DNA"/>
</dbReference>